<dbReference type="Proteomes" id="UP001341840">
    <property type="component" value="Unassembled WGS sequence"/>
</dbReference>
<comment type="caution">
    <text evidence="1">The sequence shown here is derived from an EMBL/GenBank/DDBJ whole genome shotgun (WGS) entry which is preliminary data.</text>
</comment>
<evidence type="ECO:0000313" key="2">
    <source>
        <dbReference type="Proteomes" id="UP001341840"/>
    </source>
</evidence>
<reference evidence="1 2" key="1">
    <citation type="journal article" date="2023" name="Plants (Basel)">
        <title>Bridging the Gap: Combining Genomics and Transcriptomics Approaches to Understand Stylosanthes scabra, an Orphan Legume from the Brazilian Caatinga.</title>
        <authorList>
            <person name="Ferreira-Neto J.R.C."/>
            <person name="da Silva M.D."/>
            <person name="Binneck E."/>
            <person name="de Melo N.F."/>
            <person name="da Silva R.H."/>
            <person name="de Melo A.L.T.M."/>
            <person name="Pandolfi V."/>
            <person name="Bustamante F.O."/>
            <person name="Brasileiro-Vidal A.C."/>
            <person name="Benko-Iseppon A.M."/>
        </authorList>
    </citation>
    <scope>NUCLEOTIDE SEQUENCE [LARGE SCALE GENOMIC DNA]</scope>
    <source>
        <tissue evidence="1">Leaves</tissue>
    </source>
</reference>
<gene>
    <name evidence="1" type="ORF">PIB30_006358</name>
</gene>
<dbReference type="EMBL" id="JASCZI010060428">
    <property type="protein sequence ID" value="MED6131030.1"/>
    <property type="molecule type" value="Genomic_DNA"/>
</dbReference>
<protein>
    <submittedName>
        <fullName evidence="1">Uncharacterized protein</fullName>
    </submittedName>
</protein>
<keyword evidence="2" id="KW-1185">Reference proteome</keyword>
<proteinExistence type="predicted"/>
<accession>A0ABU6S4S5</accession>
<evidence type="ECO:0000313" key="1">
    <source>
        <dbReference type="EMBL" id="MED6131030.1"/>
    </source>
</evidence>
<name>A0ABU6S4S5_9FABA</name>
<sequence length="223" mass="25126">MKFGLRIKIFVESKSLLWGRASLLFLFRGPFGPNRISPTQTKVRIGLSTLPAAERVECGAGLVAVTDTHTRYPDLTTLESRSPLSVTRRQSPPRTLASRVLAATTSSLIEPSPSLSVEAIASRPYPLHRPSPLGFTSRNLTSFRRSIAGFRRNLASFRLSHTPPSQPRLSPSRPRLNTQLSHIFVAVQPLCREFIFKWKATAWIWWHKMCLHNNKLMVLLFGI</sequence>
<organism evidence="1 2">
    <name type="scientific">Stylosanthes scabra</name>
    <dbReference type="NCBI Taxonomy" id="79078"/>
    <lineage>
        <taxon>Eukaryota</taxon>
        <taxon>Viridiplantae</taxon>
        <taxon>Streptophyta</taxon>
        <taxon>Embryophyta</taxon>
        <taxon>Tracheophyta</taxon>
        <taxon>Spermatophyta</taxon>
        <taxon>Magnoliopsida</taxon>
        <taxon>eudicotyledons</taxon>
        <taxon>Gunneridae</taxon>
        <taxon>Pentapetalae</taxon>
        <taxon>rosids</taxon>
        <taxon>fabids</taxon>
        <taxon>Fabales</taxon>
        <taxon>Fabaceae</taxon>
        <taxon>Papilionoideae</taxon>
        <taxon>50 kb inversion clade</taxon>
        <taxon>dalbergioids sensu lato</taxon>
        <taxon>Dalbergieae</taxon>
        <taxon>Pterocarpus clade</taxon>
        <taxon>Stylosanthes</taxon>
    </lineage>
</organism>